<reference evidence="1 2" key="1">
    <citation type="submission" date="2020-01" db="EMBL/GenBank/DDBJ databases">
        <title>Novel species isolated from a subtropical stream in China.</title>
        <authorList>
            <person name="Lu H."/>
        </authorList>
    </citation>
    <scope>NUCLEOTIDE SEQUENCE [LARGE SCALE GENOMIC DNA]</scope>
    <source>
        <strain evidence="1 2">FT82W</strain>
    </source>
</reference>
<dbReference type="RefSeq" id="WP_161096948.1">
    <property type="nucleotide sequence ID" value="NZ_WWCW01000032.1"/>
</dbReference>
<proteinExistence type="predicted"/>
<evidence type="ECO:0008006" key="3">
    <source>
        <dbReference type="Google" id="ProtNLM"/>
    </source>
</evidence>
<dbReference type="InterPro" id="IPR021831">
    <property type="entry name" value="ParD-like"/>
</dbReference>
<name>A0A845G362_9BURK</name>
<gene>
    <name evidence="1" type="ORF">GTP91_11725</name>
</gene>
<dbReference type="AlphaFoldDB" id="A0A845G362"/>
<organism evidence="1 2">
    <name type="scientific">Duganella vulcania</name>
    <dbReference type="NCBI Taxonomy" id="2692166"/>
    <lineage>
        <taxon>Bacteria</taxon>
        <taxon>Pseudomonadati</taxon>
        <taxon>Pseudomonadota</taxon>
        <taxon>Betaproteobacteria</taxon>
        <taxon>Burkholderiales</taxon>
        <taxon>Oxalobacteraceae</taxon>
        <taxon>Telluria group</taxon>
        <taxon>Duganella</taxon>
    </lineage>
</organism>
<evidence type="ECO:0000313" key="1">
    <source>
        <dbReference type="EMBL" id="MYM87845.1"/>
    </source>
</evidence>
<dbReference type="Proteomes" id="UP000470302">
    <property type="component" value="Unassembled WGS sequence"/>
</dbReference>
<accession>A0A845G362</accession>
<dbReference type="Pfam" id="PF11903">
    <property type="entry name" value="ParD_like"/>
    <property type="match status" value="1"/>
</dbReference>
<dbReference type="EMBL" id="WWCW01000032">
    <property type="protein sequence ID" value="MYM87845.1"/>
    <property type="molecule type" value="Genomic_DNA"/>
</dbReference>
<protein>
    <recommendedName>
        <fullName evidence="3">ParD-like family protein</fullName>
    </recommendedName>
</protein>
<sequence>MSIALKLPDDLVEMAKPHAAAEYRSVPKQIEYWARLGKLVDENPSLPLQFIKDTFLAAQEAKTGMLTPYQFGE</sequence>
<comment type="caution">
    <text evidence="1">The sequence shown here is derived from an EMBL/GenBank/DDBJ whole genome shotgun (WGS) entry which is preliminary data.</text>
</comment>
<evidence type="ECO:0000313" key="2">
    <source>
        <dbReference type="Proteomes" id="UP000470302"/>
    </source>
</evidence>